<name>A0A811V249_CERCA</name>
<evidence type="ECO:0000256" key="3">
    <source>
        <dbReference type="SAM" id="SignalP"/>
    </source>
</evidence>
<evidence type="ECO:0000313" key="6">
    <source>
        <dbReference type="Proteomes" id="UP000606786"/>
    </source>
</evidence>
<dbReference type="InterPro" id="IPR000859">
    <property type="entry name" value="CUB_dom"/>
</dbReference>
<keyword evidence="1" id="KW-1015">Disulfide bond</keyword>
<gene>
    <name evidence="5" type="ORF">CCAP1982_LOCUS12834</name>
</gene>
<dbReference type="AlphaFoldDB" id="A0A811V249"/>
<dbReference type="EMBL" id="CAJHJT010000034">
    <property type="protein sequence ID" value="CAD7004425.1"/>
    <property type="molecule type" value="Genomic_DNA"/>
</dbReference>
<organism evidence="5 6">
    <name type="scientific">Ceratitis capitata</name>
    <name type="common">Mediterranean fruit fly</name>
    <name type="synonym">Tephritis capitata</name>
    <dbReference type="NCBI Taxonomy" id="7213"/>
    <lineage>
        <taxon>Eukaryota</taxon>
        <taxon>Metazoa</taxon>
        <taxon>Ecdysozoa</taxon>
        <taxon>Arthropoda</taxon>
        <taxon>Hexapoda</taxon>
        <taxon>Insecta</taxon>
        <taxon>Pterygota</taxon>
        <taxon>Neoptera</taxon>
        <taxon>Endopterygota</taxon>
        <taxon>Diptera</taxon>
        <taxon>Brachycera</taxon>
        <taxon>Muscomorpha</taxon>
        <taxon>Tephritoidea</taxon>
        <taxon>Tephritidae</taxon>
        <taxon>Ceratitis</taxon>
        <taxon>Ceratitis</taxon>
    </lineage>
</organism>
<evidence type="ECO:0000256" key="2">
    <source>
        <dbReference type="PROSITE-ProRule" id="PRU00059"/>
    </source>
</evidence>
<keyword evidence="3" id="KW-0732">Signal</keyword>
<keyword evidence="6" id="KW-1185">Reference proteome</keyword>
<proteinExistence type="predicted"/>
<dbReference type="Gene3D" id="2.60.120.290">
    <property type="entry name" value="Spermadhesin, CUB domain"/>
    <property type="match status" value="2"/>
</dbReference>
<feature type="chain" id="PRO_5032752238" evidence="3">
    <location>
        <begin position="24"/>
        <end position="407"/>
    </location>
</feature>
<dbReference type="Proteomes" id="UP000606786">
    <property type="component" value="Unassembled WGS sequence"/>
</dbReference>
<protein>
    <submittedName>
        <fullName evidence="5">(Mediterranean fruit fly) hypothetical protein</fullName>
    </submittedName>
</protein>
<evidence type="ECO:0000259" key="4">
    <source>
        <dbReference type="PROSITE" id="PS01180"/>
    </source>
</evidence>
<dbReference type="PANTHER" id="PTHR33236">
    <property type="entry name" value="INTRAFLAGELLAR TRANSPORT PROTEIN 122 FAMILY PROTEIN-RELATED"/>
    <property type="match status" value="1"/>
</dbReference>
<comment type="caution">
    <text evidence="5">The sequence shown here is derived from an EMBL/GenBank/DDBJ whole genome shotgun (WGS) entry which is preliminary data.</text>
</comment>
<accession>A0A811V249</accession>
<sequence length="407" mass="43580">MRMTLFSLFAGLITLSIVGYVMCKDINEYPQVLSLQNSLHPPVESLMSPTDMLQNHSHSRSPRWFPFYTIGRFPNDVCVGANLLSGTCVVRGECSDNGGVAAGTCSTITTQAVCCIYQMGCGSSTSYNNTYFYNSGYPGTYGGGGRCTIVVSPCDANICQLRIDFLSLSIAPPNGDGFCQTDTLTITGGASRVPTICGENSGQHVYVDFNGESPITISVATSDSYTFNRQWQFQIAQIGCASATQAPSGCLQYYMDTSGTVSSFNYDSAANSLTNSIGVPGTRQIANQQYGICVRMGAGMCSITWSQVSSDAYSFTLTNDVAVIDPSLLGTATVQSQDCTTDYIIIPNPMQDSQTLASDRFCGLGLVSTTSSTKPFVLYTVTNGNEDLDMSNRGFRLSYAQNSCPVV</sequence>
<dbReference type="InterPro" id="IPR058698">
    <property type="entry name" value="CUB_metazoa"/>
</dbReference>
<dbReference type="Pfam" id="PF26080">
    <property type="entry name" value="CUB_animal"/>
    <property type="match status" value="1"/>
</dbReference>
<evidence type="ECO:0000256" key="1">
    <source>
        <dbReference type="ARBA" id="ARBA00023157"/>
    </source>
</evidence>
<dbReference type="PANTHER" id="PTHR33236:SF5">
    <property type="entry name" value="CUB DOMAIN-CONTAINING PROTEIN"/>
    <property type="match status" value="1"/>
</dbReference>
<reference evidence="5" key="1">
    <citation type="submission" date="2020-11" db="EMBL/GenBank/DDBJ databases">
        <authorList>
            <person name="Whitehead M."/>
        </authorList>
    </citation>
    <scope>NUCLEOTIDE SEQUENCE</scope>
    <source>
        <strain evidence="5">EGII</strain>
    </source>
</reference>
<feature type="domain" description="CUB" evidence="4">
    <location>
        <begin position="121"/>
        <end position="238"/>
    </location>
</feature>
<dbReference type="InterPro" id="IPR035914">
    <property type="entry name" value="Sperma_CUB_dom_sf"/>
</dbReference>
<dbReference type="SUPFAM" id="SSF49854">
    <property type="entry name" value="Spermadhesin, CUB domain"/>
    <property type="match status" value="1"/>
</dbReference>
<feature type="signal peptide" evidence="3">
    <location>
        <begin position="1"/>
        <end position="23"/>
    </location>
</feature>
<dbReference type="OrthoDB" id="6337346at2759"/>
<dbReference type="PROSITE" id="PS01180">
    <property type="entry name" value="CUB"/>
    <property type="match status" value="1"/>
</dbReference>
<evidence type="ECO:0000313" key="5">
    <source>
        <dbReference type="EMBL" id="CAD7004425.1"/>
    </source>
</evidence>
<comment type="caution">
    <text evidence="2">Lacks conserved residue(s) required for the propagation of feature annotation.</text>
</comment>